<proteinExistence type="predicted"/>
<name>F8Q843_SERL3</name>
<dbReference type="EMBL" id="GL945485">
    <property type="protein sequence ID" value="EGN95731.1"/>
    <property type="molecule type" value="Genomic_DNA"/>
</dbReference>
<evidence type="ECO:0000313" key="1">
    <source>
        <dbReference type="EMBL" id="EGN95731.1"/>
    </source>
</evidence>
<evidence type="ECO:0000313" key="2">
    <source>
        <dbReference type="Proteomes" id="UP000008063"/>
    </source>
</evidence>
<keyword evidence="2" id="KW-1185">Reference proteome</keyword>
<sequence>MALRRYTATSRVRYPSICSSRSCPWPPRHKRKYNRRAYGPESASSALYLFQAPIFAHGSTTWPYPVTPYADKHTHLSIYPQASKIKRGWAGLVSSTIKRARSHAPISCLDSRSKLPTVSNMFFFTPPCPPRRKIRQRR</sequence>
<dbReference type="HOGENOM" id="CLU_1918369_0_0_1"/>
<reference evidence="2" key="1">
    <citation type="journal article" date="2011" name="Science">
        <title>The plant cell wall-decomposing machinery underlies the functional diversity of forest fungi.</title>
        <authorList>
            <person name="Eastwood D.C."/>
            <person name="Floudas D."/>
            <person name="Binder M."/>
            <person name="Majcherczyk A."/>
            <person name="Schneider P."/>
            <person name="Aerts A."/>
            <person name="Asiegbu F.O."/>
            <person name="Baker S.E."/>
            <person name="Barry K."/>
            <person name="Bendiksby M."/>
            <person name="Blumentritt M."/>
            <person name="Coutinho P.M."/>
            <person name="Cullen D."/>
            <person name="de Vries R.P."/>
            <person name="Gathman A."/>
            <person name="Goodell B."/>
            <person name="Henrissat B."/>
            <person name="Ihrmark K."/>
            <person name="Kauserud H."/>
            <person name="Kohler A."/>
            <person name="LaButti K."/>
            <person name="Lapidus A."/>
            <person name="Lavin J.L."/>
            <person name="Lee Y.-H."/>
            <person name="Lindquist E."/>
            <person name="Lilly W."/>
            <person name="Lucas S."/>
            <person name="Morin E."/>
            <person name="Murat C."/>
            <person name="Oguiza J.A."/>
            <person name="Park J."/>
            <person name="Pisabarro A.G."/>
            <person name="Riley R."/>
            <person name="Rosling A."/>
            <person name="Salamov A."/>
            <person name="Schmidt O."/>
            <person name="Schmutz J."/>
            <person name="Skrede I."/>
            <person name="Stenlid J."/>
            <person name="Wiebenga A."/>
            <person name="Xie X."/>
            <person name="Kuees U."/>
            <person name="Hibbett D.S."/>
            <person name="Hoffmeister D."/>
            <person name="Hoegberg N."/>
            <person name="Martin F."/>
            <person name="Grigoriev I.V."/>
            <person name="Watkinson S.C."/>
        </authorList>
    </citation>
    <scope>NUCLEOTIDE SEQUENCE [LARGE SCALE GENOMIC DNA]</scope>
    <source>
        <strain evidence="2">strain S7.3</strain>
    </source>
</reference>
<dbReference type="InParanoid" id="F8Q843"/>
<accession>F8Q843</accession>
<dbReference type="AlphaFoldDB" id="F8Q843"/>
<protein>
    <submittedName>
        <fullName evidence="1">Uncharacterized protein</fullName>
    </submittedName>
</protein>
<organism evidence="2">
    <name type="scientific">Serpula lacrymans var. lacrymans (strain S7.3)</name>
    <name type="common">Dry rot fungus</name>
    <dbReference type="NCBI Taxonomy" id="936435"/>
    <lineage>
        <taxon>Eukaryota</taxon>
        <taxon>Fungi</taxon>
        <taxon>Dikarya</taxon>
        <taxon>Basidiomycota</taxon>
        <taxon>Agaricomycotina</taxon>
        <taxon>Agaricomycetes</taxon>
        <taxon>Agaricomycetidae</taxon>
        <taxon>Boletales</taxon>
        <taxon>Coniophorineae</taxon>
        <taxon>Serpulaceae</taxon>
        <taxon>Serpula</taxon>
    </lineage>
</organism>
<gene>
    <name evidence="1" type="ORF">SERLA73DRAFT_76804</name>
</gene>
<dbReference type="Proteomes" id="UP000008063">
    <property type="component" value="Unassembled WGS sequence"/>
</dbReference>